<keyword evidence="3" id="KW-1003">Cell membrane</keyword>
<evidence type="ECO:0000313" key="8">
    <source>
        <dbReference type="EMBL" id="MDS1821461.1"/>
    </source>
</evidence>
<feature type="transmembrane region" description="Helical" evidence="7">
    <location>
        <begin position="84"/>
        <end position="106"/>
    </location>
</feature>
<dbReference type="Proteomes" id="UP001253193">
    <property type="component" value="Unassembled WGS sequence"/>
</dbReference>
<dbReference type="PANTHER" id="PTHR40043">
    <property type="entry name" value="UPF0719 INNER MEMBRANE PROTEIN YJFL"/>
    <property type="match status" value="1"/>
</dbReference>
<keyword evidence="4 7" id="KW-0812">Transmembrane</keyword>
<evidence type="ECO:0000256" key="5">
    <source>
        <dbReference type="ARBA" id="ARBA00022989"/>
    </source>
</evidence>
<dbReference type="PANTHER" id="PTHR40043:SF1">
    <property type="entry name" value="UPF0719 INNER MEMBRANE PROTEIN YJFL"/>
    <property type="match status" value="1"/>
</dbReference>
<accession>A0AAW8PZL1</accession>
<organism evidence="8 9">
    <name type="scientific">Vibrio parahaemolyticus</name>
    <dbReference type="NCBI Taxonomy" id="670"/>
    <lineage>
        <taxon>Bacteria</taxon>
        <taxon>Pseudomonadati</taxon>
        <taxon>Pseudomonadota</taxon>
        <taxon>Gammaproteobacteria</taxon>
        <taxon>Vibrionales</taxon>
        <taxon>Vibrionaceae</taxon>
        <taxon>Vibrio</taxon>
    </lineage>
</organism>
<gene>
    <name evidence="8" type="ORF">QX249_12385</name>
</gene>
<evidence type="ECO:0000256" key="7">
    <source>
        <dbReference type="SAM" id="Phobius"/>
    </source>
</evidence>
<dbReference type="EMBL" id="JAUHGG010000003">
    <property type="protein sequence ID" value="MDS1821461.1"/>
    <property type="molecule type" value="Genomic_DNA"/>
</dbReference>
<comment type="subcellular location">
    <subcellularLocation>
        <location evidence="1">Cell membrane</location>
        <topology evidence="1">Multi-pass membrane protein</topology>
    </subcellularLocation>
</comment>
<evidence type="ECO:0000256" key="6">
    <source>
        <dbReference type="ARBA" id="ARBA00023136"/>
    </source>
</evidence>
<evidence type="ECO:0000256" key="1">
    <source>
        <dbReference type="ARBA" id="ARBA00004651"/>
    </source>
</evidence>
<protein>
    <submittedName>
        <fullName evidence="8">DUF350 domain-containing protein</fullName>
    </submittedName>
</protein>
<evidence type="ECO:0000256" key="2">
    <source>
        <dbReference type="ARBA" id="ARBA00005779"/>
    </source>
</evidence>
<keyword evidence="5 7" id="KW-1133">Transmembrane helix</keyword>
<evidence type="ECO:0000256" key="3">
    <source>
        <dbReference type="ARBA" id="ARBA00022475"/>
    </source>
</evidence>
<evidence type="ECO:0000256" key="4">
    <source>
        <dbReference type="ARBA" id="ARBA00022692"/>
    </source>
</evidence>
<proteinExistence type="inferred from homology"/>
<dbReference type="AlphaFoldDB" id="A0AAW8PZL1"/>
<feature type="transmembrane region" description="Helical" evidence="7">
    <location>
        <begin position="20"/>
        <end position="40"/>
    </location>
</feature>
<dbReference type="GO" id="GO:0005886">
    <property type="term" value="C:plasma membrane"/>
    <property type="evidence" value="ECO:0007669"/>
    <property type="project" value="UniProtKB-SubCell"/>
</dbReference>
<keyword evidence="6 7" id="KW-0472">Membrane</keyword>
<feature type="transmembrane region" description="Helical" evidence="7">
    <location>
        <begin position="118"/>
        <end position="140"/>
    </location>
</feature>
<comment type="caution">
    <text evidence="8">The sequence shown here is derived from an EMBL/GenBank/DDBJ whole genome shotgun (WGS) entry which is preliminary data.</text>
</comment>
<evidence type="ECO:0000313" key="9">
    <source>
        <dbReference type="Proteomes" id="UP001253193"/>
    </source>
</evidence>
<dbReference type="RefSeq" id="WP_311020352.1">
    <property type="nucleotide sequence ID" value="NZ_JAUHGG010000003.1"/>
</dbReference>
<comment type="similarity">
    <text evidence="2">Belongs to the UPF0719 family.</text>
</comment>
<name>A0AAW8PZL1_VIBPH</name>
<feature type="transmembrane region" description="Helical" evidence="7">
    <location>
        <begin position="52"/>
        <end position="72"/>
    </location>
</feature>
<dbReference type="Pfam" id="PF03994">
    <property type="entry name" value="DUF350"/>
    <property type="match status" value="1"/>
</dbReference>
<reference evidence="8" key="1">
    <citation type="submission" date="2023-06" db="EMBL/GenBank/DDBJ databases">
        <title>Genomic Diversity of Vibrio spp. and Metagenomic Analysis of Pathogens in Florida Gulf Coastal Waters Following Hurricane Ian.</title>
        <authorList>
            <person name="Brumfield K.D."/>
        </authorList>
    </citation>
    <scope>NUCLEOTIDE SEQUENCE</scope>
    <source>
        <strain evidence="8">WBS2B-138</strain>
    </source>
</reference>
<sequence length="141" mass="15259">MFSLENFNFAQSIAGLLPFLAYFGTSLGMVMVFAVIYTFVTPHDEIGEIKKNNVSAAISFVGAMLGFTLPLMTAMNVSTNFYDFLVWGAVAAIAQIILFFSIRIVFPRMICRIKDGEVAMGILVAGVSILVGLANSTSMIP</sequence>
<dbReference type="InterPro" id="IPR007140">
    <property type="entry name" value="DUF350"/>
</dbReference>